<protein>
    <recommendedName>
        <fullName evidence="10">C2H2-type domain-containing protein</fullName>
    </recommendedName>
</protein>
<evidence type="ECO:0000256" key="8">
    <source>
        <dbReference type="ARBA" id="ARBA00023242"/>
    </source>
</evidence>
<name>A0A2J6PGK8_9HELO</name>
<dbReference type="InterPro" id="IPR051061">
    <property type="entry name" value="Zinc_finger_trans_reg"/>
</dbReference>
<evidence type="ECO:0000256" key="5">
    <source>
        <dbReference type="ARBA" id="ARBA00022833"/>
    </source>
</evidence>
<evidence type="ECO:0000256" key="7">
    <source>
        <dbReference type="ARBA" id="ARBA00023163"/>
    </source>
</evidence>
<dbReference type="Proteomes" id="UP000235672">
    <property type="component" value="Unassembled WGS sequence"/>
</dbReference>
<evidence type="ECO:0000256" key="4">
    <source>
        <dbReference type="ARBA" id="ARBA00022771"/>
    </source>
</evidence>
<dbReference type="PROSITE" id="PS00028">
    <property type="entry name" value="ZINC_FINGER_C2H2_1"/>
    <property type="match status" value="2"/>
</dbReference>
<keyword evidence="8" id="KW-0539">Nucleus</keyword>
<evidence type="ECO:0000259" key="10">
    <source>
        <dbReference type="PROSITE" id="PS50157"/>
    </source>
</evidence>
<keyword evidence="3" id="KW-0677">Repeat</keyword>
<keyword evidence="5" id="KW-0862">Zinc</keyword>
<keyword evidence="2" id="KW-0479">Metal-binding</keyword>
<keyword evidence="6" id="KW-0805">Transcription regulation</keyword>
<gene>
    <name evidence="11" type="ORF">NA56DRAFT_443912</name>
</gene>
<evidence type="ECO:0000313" key="12">
    <source>
        <dbReference type="Proteomes" id="UP000235672"/>
    </source>
</evidence>
<dbReference type="PROSITE" id="PS50157">
    <property type="entry name" value="ZINC_FINGER_C2H2_2"/>
    <property type="match status" value="2"/>
</dbReference>
<dbReference type="AlphaFoldDB" id="A0A2J6PGK8"/>
<organism evidence="11 12">
    <name type="scientific">Hyaloscypha hepaticicola</name>
    <dbReference type="NCBI Taxonomy" id="2082293"/>
    <lineage>
        <taxon>Eukaryota</taxon>
        <taxon>Fungi</taxon>
        <taxon>Dikarya</taxon>
        <taxon>Ascomycota</taxon>
        <taxon>Pezizomycotina</taxon>
        <taxon>Leotiomycetes</taxon>
        <taxon>Helotiales</taxon>
        <taxon>Hyaloscyphaceae</taxon>
        <taxon>Hyaloscypha</taxon>
    </lineage>
</organism>
<dbReference type="OrthoDB" id="8922241at2759"/>
<keyword evidence="4 9" id="KW-0863">Zinc-finger</keyword>
<dbReference type="EMBL" id="KZ613535">
    <property type="protein sequence ID" value="PMD13160.1"/>
    <property type="molecule type" value="Genomic_DNA"/>
</dbReference>
<dbReference type="Gene3D" id="3.30.160.60">
    <property type="entry name" value="Classic Zinc Finger"/>
    <property type="match status" value="2"/>
</dbReference>
<dbReference type="GO" id="GO:0005634">
    <property type="term" value="C:nucleus"/>
    <property type="evidence" value="ECO:0007669"/>
    <property type="project" value="UniProtKB-SubCell"/>
</dbReference>
<accession>A0A2J6PGK8</accession>
<comment type="subcellular location">
    <subcellularLocation>
        <location evidence="1">Nucleus</location>
    </subcellularLocation>
</comment>
<dbReference type="GO" id="GO:0000978">
    <property type="term" value="F:RNA polymerase II cis-regulatory region sequence-specific DNA binding"/>
    <property type="evidence" value="ECO:0007669"/>
    <property type="project" value="UniProtKB-ARBA"/>
</dbReference>
<dbReference type="Pfam" id="PF00096">
    <property type="entry name" value="zf-C2H2"/>
    <property type="match status" value="1"/>
</dbReference>
<reference evidence="11 12" key="1">
    <citation type="submission" date="2016-05" db="EMBL/GenBank/DDBJ databases">
        <title>A degradative enzymes factory behind the ericoid mycorrhizal symbiosis.</title>
        <authorList>
            <consortium name="DOE Joint Genome Institute"/>
            <person name="Martino E."/>
            <person name="Morin E."/>
            <person name="Grelet G."/>
            <person name="Kuo A."/>
            <person name="Kohler A."/>
            <person name="Daghino S."/>
            <person name="Barry K."/>
            <person name="Choi C."/>
            <person name="Cichocki N."/>
            <person name="Clum A."/>
            <person name="Copeland A."/>
            <person name="Hainaut M."/>
            <person name="Haridas S."/>
            <person name="Labutti K."/>
            <person name="Lindquist E."/>
            <person name="Lipzen A."/>
            <person name="Khouja H.-R."/>
            <person name="Murat C."/>
            <person name="Ohm R."/>
            <person name="Olson A."/>
            <person name="Spatafora J."/>
            <person name="Veneault-Fourrey C."/>
            <person name="Henrissat B."/>
            <person name="Grigoriev I."/>
            <person name="Martin F."/>
            <person name="Perotto S."/>
        </authorList>
    </citation>
    <scope>NUCLEOTIDE SEQUENCE [LARGE SCALE GENOMIC DNA]</scope>
    <source>
        <strain evidence="11 12">UAMH 7357</strain>
    </source>
</reference>
<dbReference type="STRING" id="1745343.A0A2J6PGK8"/>
<feature type="domain" description="C2H2-type" evidence="10">
    <location>
        <begin position="120"/>
        <end position="144"/>
    </location>
</feature>
<keyword evidence="7" id="KW-0804">Transcription</keyword>
<dbReference type="PANTHER" id="PTHR46179:SF13">
    <property type="entry name" value="C2H2-TYPE DOMAIN-CONTAINING PROTEIN"/>
    <property type="match status" value="1"/>
</dbReference>
<dbReference type="InterPro" id="IPR013087">
    <property type="entry name" value="Znf_C2H2_type"/>
</dbReference>
<evidence type="ECO:0000256" key="9">
    <source>
        <dbReference type="PROSITE-ProRule" id="PRU00042"/>
    </source>
</evidence>
<evidence type="ECO:0000256" key="6">
    <source>
        <dbReference type="ARBA" id="ARBA00023015"/>
    </source>
</evidence>
<dbReference type="SUPFAM" id="SSF57667">
    <property type="entry name" value="beta-beta-alpha zinc fingers"/>
    <property type="match status" value="1"/>
</dbReference>
<keyword evidence="12" id="KW-1185">Reference proteome</keyword>
<feature type="domain" description="C2H2-type" evidence="10">
    <location>
        <begin position="148"/>
        <end position="177"/>
    </location>
</feature>
<evidence type="ECO:0000256" key="1">
    <source>
        <dbReference type="ARBA" id="ARBA00004123"/>
    </source>
</evidence>
<dbReference type="SMART" id="SM00355">
    <property type="entry name" value="ZnF_C2H2"/>
    <property type="match status" value="3"/>
</dbReference>
<dbReference type="FunFam" id="3.30.160.60:FF:000072">
    <property type="entry name" value="zinc finger protein 143 isoform X1"/>
    <property type="match status" value="1"/>
</dbReference>
<evidence type="ECO:0000313" key="11">
    <source>
        <dbReference type="EMBL" id="PMD13160.1"/>
    </source>
</evidence>
<dbReference type="InterPro" id="IPR036236">
    <property type="entry name" value="Znf_C2H2_sf"/>
</dbReference>
<evidence type="ECO:0000256" key="2">
    <source>
        <dbReference type="ARBA" id="ARBA00022723"/>
    </source>
</evidence>
<sequence>MGFEALLAEEEQGTNQMWDGNIEGQQLGYADFDAVENQWVDHELHPWEFRGDPMGLEISGEAIHHPEETAMSSAMTSTSTIGTLSPSANAGPEIQNPQGQLSCKATSTSTSTDTASAKKWQCDFLSCDKSFTHRHKLNRHKRSHFKPYCCPDPLCFKAFSWRKDLNRHQATHIGRRFYCQHEGCSCLASSTEGGFTRMDNLMRHIRNRHSFRKPKDNTVLYENGSPQQCIELSNLGKCDNLEIPLILPKQQANDSSYSFCIWIVRV</sequence>
<dbReference type="PANTHER" id="PTHR46179">
    <property type="entry name" value="ZINC FINGER PROTEIN"/>
    <property type="match status" value="1"/>
</dbReference>
<dbReference type="GO" id="GO:0008270">
    <property type="term" value="F:zinc ion binding"/>
    <property type="evidence" value="ECO:0007669"/>
    <property type="project" value="UniProtKB-KW"/>
</dbReference>
<dbReference type="GO" id="GO:0000981">
    <property type="term" value="F:DNA-binding transcription factor activity, RNA polymerase II-specific"/>
    <property type="evidence" value="ECO:0007669"/>
    <property type="project" value="UniProtKB-ARBA"/>
</dbReference>
<evidence type="ECO:0000256" key="3">
    <source>
        <dbReference type="ARBA" id="ARBA00022737"/>
    </source>
</evidence>
<proteinExistence type="predicted"/>